<evidence type="ECO:0000313" key="2">
    <source>
        <dbReference type="EMBL" id="KAF0321853.1"/>
    </source>
</evidence>
<organism evidence="2 3">
    <name type="scientific">Colletotrichum asianum</name>
    <dbReference type="NCBI Taxonomy" id="702518"/>
    <lineage>
        <taxon>Eukaryota</taxon>
        <taxon>Fungi</taxon>
        <taxon>Dikarya</taxon>
        <taxon>Ascomycota</taxon>
        <taxon>Pezizomycotina</taxon>
        <taxon>Sordariomycetes</taxon>
        <taxon>Hypocreomycetidae</taxon>
        <taxon>Glomerellales</taxon>
        <taxon>Glomerellaceae</taxon>
        <taxon>Colletotrichum</taxon>
        <taxon>Colletotrichum gloeosporioides species complex</taxon>
    </lineage>
</organism>
<evidence type="ECO:0008006" key="4">
    <source>
        <dbReference type="Google" id="ProtNLM"/>
    </source>
</evidence>
<reference evidence="2 3" key="1">
    <citation type="submission" date="2019-12" db="EMBL/GenBank/DDBJ databases">
        <title>A genome sequence resource for the geographically widespread anthracnose pathogen Colletotrichum asianum.</title>
        <authorList>
            <person name="Meng Y."/>
        </authorList>
    </citation>
    <scope>NUCLEOTIDE SEQUENCE [LARGE SCALE GENOMIC DNA]</scope>
    <source>
        <strain evidence="2 3">ICMP 18580</strain>
    </source>
</reference>
<feature type="compositionally biased region" description="Basic and acidic residues" evidence="1">
    <location>
        <begin position="291"/>
        <end position="300"/>
    </location>
</feature>
<protein>
    <recommendedName>
        <fullName evidence="4">Hydantoin racemase</fullName>
    </recommendedName>
</protein>
<feature type="region of interest" description="Disordered" evidence="1">
    <location>
        <begin position="259"/>
        <end position="300"/>
    </location>
</feature>
<dbReference type="Proteomes" id="UP000434172">
    <property type="component" value="Unassembled WGS sequence"/>
</dbReference>
<proteinExistence type="predicted"/>
<name>A0A8H3W5W9_9PEZI</name>
<dbReference type="AlphaFoldDB" id="A0A8H3W5W9"/>
<sequence length="300" mass="32539">MTDYRPEDQASLPPIGFIAVQCFFYRPAGDAFNENTWAFPVIRELAEGSREDQLVTKVAYDDAFIDNFVAAGKKLAERGAVGILTSCGFLAMAQPLLAERLPIPVATSSLIQIPSILAWLPPSKKIGIITYNARELVSLHFERLGISKEHAARCHIAGAPDGGSLRLLVTSKGPYNFDDIEKEMIAAAKELMDEHPDIGAFVLECTQMPPFGESVQRVTGLPTYDVYTMGTWFYSGLCGQSDSIATNSANRELKTELIRADRRPPCGAPSRGGADRAEQNATLVGSGSRGRALDGRSRNG</sequence>
<keyword evidence="3" id="KW-1185">Reference proteome</keyword>
<comment type="caution">
    <text evidence="2">The sequence shown here is derived from an EMBL/GenBank/DDBJ whole genome shotgun (WGS) entry which is preliminary data.</text>
</comment>
<accession>A0A8H3W5W9</accession>
<evidence type="ECO:0000256" key="1">
    <source>
        <dbReference type="SAM" id="MobiDB-lite"/>
    </source>
</evidence>
<gene>
    <name evidence="2" type="ORF">GQ607_010987</name>
</gene>
<dbReference type="EMBL" id="WOWK01000067">
    <property type="protein sequence ID" value="KAF0321853.1"/>
    <property type="molecule type" value="Genomic_DNA"/>
</dbReference>
<dbReference type="OrthoDB" id="412093at2759"/>
<evidence type="ECO:0000313" key="3">
    <source>
        <dbReference type="Proteomes" id="UP000434172"/>
    </source>
</evidence>